<feature type="region of interest" description="Disordered" evidence="1">
    <location>
        <begin position="78"/>
        <end position="203"/>
    </location>
</feature>
<evidence type="ECO:0000256" key="1">
    <source>
        <dbReference type="SAM" id="MobiDB-lite"/>
    </source>
</evidence>
<dbReference type="AlphaFoldDB" id="A0A2Y9KG21"/>
<keyword evidence="2" id="KW-1185">Reference proteome</keyword>
<feature type="compositionally biased region" description="Basic and acidic residues" evidence="1">
    <location>
        <begin position="145"/>
        <end position="160"/>
    </location>
</feature>
<dbReference type="RefSeq" id="XP_022372752.1">
    <property type="nucleotide sequence ID" value="XM_022517044.1"/>
</dbReference>
<sequence length="267" mass="29176">MDGMLGVKEEHELRHPADVGALGFGAVSNHLARGDPDLGEEAVAVVEDVQSASGQQVPDSGKDWKELNEETALLGVPRKSLRSHLKRGVDTEESTLKGSRSSQHRAGEQSEERALCRGITQKNERDHTLGKNAHSLRARPSVFLSRERDTQTGRPKKDETDSGSGDCWVREGEKPGESESRHDTDCQKGKARHQRFRTGRPARVTAAGVPWGDEETETLLAMLWDAQLHEELGLVSTARPTGPQQDVSGSRAFCGPQSRPLTHGVLD</sequence>
<evidence type="ECO:0000313" key="3">
    <source>
        <dbReference type="RefSeq" id="XP_022372752.1"/>
    </source>
</evidence>
<feature type="region of interest" description="Disordered" evidence="1">
    <location>
        <begin position="238"/>
        <end position="267"/>
    </location>
</feature>
<proteinExistence type="predicted"/>
<dbReference type="GeneID" id="111156275"/>
<gene>
    <name evidence="3" type="primary">LOC111156275</name>
</gene>
<accession>A0A2Y9KG21</accession>
<feature type="compositionally biased region" description="Basic and acidic residues" evidence="1">
    <location>
        <begin position="168"/>
        <end position="188"/>
    </location>
</feature>
<feature type="compositionally biased region" description="Polar residues" evidence="1">
    <location>
        <begin position="238"/>
        <end position="248"/>
    </location>
</feature>
<feature type="compositionally biased region" description="Basic and acidic residues" evidence="1">
    <location>
        <begin position="105"/>
        <end position="115"/>
    </location>
</feature>
<dbReference type="KEGG" id="elk:111156275"/>
<reference evidence="3" key="1">
    <citation type="submission" date="2025-08" db="UniProtKB">
        <authorList>
            <consortium name="RefSeq"/>
        </authorList>
    </citation>
    <scope>IDENTIFICATION</scope>
    <source>
        <tissue evidence="3">Blood</tissue>
    </source>
</reference>
<feature type="compositionally biased region" description="Basic residues" evidence="1">
    <location>
        <begin position="189"/>
        <end position="200"/>
    </location>
</feature>
<dbReference type="Proteomes" id="UP000248482">
    <property type="component" value="Unplaced"/>
</dbReference>
<organism evidence="2 3">
    <name type="scientific">Enhydra lutris kenyoni</name>
    <name type="common">northern sea otter</name>
    <dbReference type="NCBI Taxonomy" id="391180"/>
    <lineage>
        <taxon>Eukaryota</taxon>
        <taxon>Metazoa</taxon>
        <taxon>Chordata</taxon>
        <taxon>Craniata</taxon>
        <taxon>Vertebrata</taxon>
        <taxon>Euteleostomi</taxon>
        <taxon>Mammalia</taxon>
        <taxon>Eutheria</taxon>
        <taxon>Laurasiatheria</taxon>
        <taxon>Carnivora</taxon>
        <taxon>Caniformia</taxon>
        <taxon>Musteloidea</taxon>
        <taxon>Mustelidae</taxon>
        <taxon>Lutrinae</taxon>
        <taxon>Enhydra</taxon>
    </lineage>
</organism>
<protein>
    <submittedName>
        <fullName evidence="3">Zinc finger and SCAN domain-containing protein 32</fullName>
    </submittedName>
</protein>
<evidence type="ECO:0000313" key="2">
    <source>
        <dbReference type="Proteomes" id="UP000248482"/>
    </source>
</evidence>
<name>A0A2Y9KG21_ENHLU</name>